<evidence type="ECO:0000256" key="3">
    <source>
        <dbReference type="ARBA" id="ARBA00023125"/>
    </source>
</evidence>
<organism evidence="6 7">
    <name type="scientific">Ferruginivarius sediminum</name>
    <dbReference type="NCBI Taxonomy" id="2661937"/>
    <lineage>
        <taxon>Bacteria</taxon>
        <taxon>Pseudomonadati</taxon>
        <taxon>Pseudomonadota</taxon>
        <taxon>Alphaproteobacteria</taxon>
        <taxon>Rhodospirillales</taxon>
        <taxon>Rhodospirillaceae</taxon>
        <taxon>Ferruginivarius</taxon>
    </lineage>
</organism>
<gene>
    <name evidence="6" type="ORF">DRB17_03965</name>
</gene>
<reference evidence="6 7" key="1">
    <citation type="submission" date="2018-07" db="EMBL/GenBank/DDBJ databases">
        <title>Venubactetium sediminum gen. nov., sp. nov., isolated from a marine solar saltern.</title>
        <authorList>
            <person name="Wang S."/>
        </authorList>
    </citation>
    <scope>NUCLEOTIDE SEQUENCE [LARGE SCALE GENOMIC DNA]</scope>
    <source>
        <strain evidence="6 7">WD2A32</strain>
    </source>
</reference>
<keyword evidence="7" id="KW-1185">Reference proteome</keyword>
<dbReference type="InterPro" id="IPR005119">
    <property type="entry name" value="LysR_subst-bd"/>
</dbReference>
<dbReference type="Gene3D" id="3.40.190.290">
    <property type="match status" value="1"/>
</dbReference>
<dbReference type="Pfam" id="PF00126">
    <property type="entry name" value="HTH_1"/>
    <property type="match status" value="1"/>
</dbReference>
<dbReference type="RefSeq" id="WP_114580891.1">
    <property type="nucleotide sequence ID" value="NZ_QPMH01000003.1"/>
</dbReference>
<dbReference type="InterPro" id="IPR036390">
    <property type="entry name" value="WH_DNA-bd_sf"/>
</dbReference>
<keyword evidence="3" id="KW-0238">DNA-binding</keyword>
<evidence type="ECO:0000256" key="4">
    <source>
        <dbReference type="ARBA" id="ARBA00023163"/>
    </source>
</evidence>
<comment type="similarity">
    <text evidence="1">Belongs to the LysR transcriptional regulatory family.</text>
</comment>
<dbReference type="SUPFAM" id="SSF53850">
    <property type="entry name" value="Periplasmic binding protein-like II"/>
    <property type="match status" value="1"/>
</dbReference>
<dbReference type="FunFam" id="1.10.10.10:FF:000001">
    <property type="entry name" value="LysR family transcriptional regulator"/>
    <property type="match status" value="1"/>
</dbReference>
<evidence type="ECO:0000256" key="1">
    <source>
        <dbReference type="ARBA" id="ARBA00009437"/>
    </source>
</evidence>
<accession>A0A369TCD2</accession>
<dbReference type="Proteomes" id="UP000253941">
    <property type="component" value="Unassembled WGS sequence"/>
</dbReference>
<dbReference type="PROSITE" id="PS50931">
    <property type="entry name" value="HTH_LYSR"/>
    <property type="match status" value="1"/>
</dbReference>
<dbReference type="GO" id="GO:0003677">
    <property type="term" value="F:DNA binding"/>
    <property type="evidence" value="ECO:0007669"/>
    <property type="project" value="UniProtKB-KW"/>
</dbReference>
<feature type="domain" description="HTH lysR-type" evidence="5">
    <location>
        <begin position="1"/>
        <end position="58"/>
    </location>
</feature>
<dbReference type="SUPFAM" id="SSF46785">
    <property type="entry name" value="Winged helix' DNA-binding domain"/>
    <property type="match status" value="1"/>
</dbReference>
<keyword evidence="2" id="KW-0805">Transcription regulation</keyword>
<dbReference type="PANTHER" id="PTHR30346:SF28">
    <property type="entry name" value="HTH-TYPE TRANSCRIPTIONAL REGULATOR CYNR"/>
    <property type="match status" value="1"/>
</dbReference>
<protein>
    <submittedName>
        <fullName evidence="6">LysR family transcriptional regulator</fullName>
    </submittedName>
</protein>
<dbReference type="PRINTS" id="PR00039">
    <property type="entry name" value="HTHLYSR"/>
</dbReference>
<proteinExistence type="inferred from homology"/>
<evidence type="ECO:0000256" key="2">
    <source>
        <dbReference type="ARBA" id="ARBA00023015"/>
    </source>
</evidence>
<keyword evidence="4" id="KW-0804">Transcription</keyword>
<dbReference type="GO" id="GO:0032993">
    <property type="term" value="C:protein-DNA complex"/>
    <property type="evidence" value="ECO:0007669"/>
    <property type="project" value="TreeGrafter"/>
</dbReference>
<dbReference type="InterPro" id="IPR036388">
    <property type="entry name" value="WH-like_DNA-bd_sf"/>
</dbReference>
<evidence type="ECO:0000259" key="5">
    <source>
        <dbReference type="PROSITE" id="PS50931"/>
    </source>
</evidence>
<evidence type="ECO:0000313" key="7">
    <source>
        <dbReference type="Proteomes" id="UP000253941"/>
    </source>
</evidence>
<comment type="caution">
    <text evidence="6">The sequence shown here is derived from an EMBL/GenBank/DDBJ whole genome shotgun (WGS) entry which is preliminary data.</text>
</comment>
<dbReference type="GO" id="GO:0003700">
    <property type="term" value="F:DNA-binding transcription factor activity"/>
    <property type="evidence" value="ECO:0007669"/>
    <property type="project" value="InterPro"/>
</dbReference>
<dbReference type="InterPro" id="IPR000847">
    <property type="entry name" value="LysR_HTH_N"/>
</dbReference>
<dbReference type="PANTHER" id="PTHR30346">
    <property type="entry name" value="TRANSCRIPTIONAL DUAL REGULATOR HCAR-RELATED"/>
    <property type="match status" value="1"/>
</dbReference>
<dbReference type="AlphaFoldDB" id="A0A369TCD2"/>
<dbReference type="CDD" id="cd05466">
    <property type="entry name" value="PBP2_LTTR_substrate"/>
    <property type="match status" value="1"/>
</dbReference>
<name>A0A369TCD2_9PROT</name>
<dbReference type="Pfam" id="PF03466">
    <property type="entry name" value="LysR_substrate"/>
    <property type="match status" value="1"/>
</dbReference>
<dbReference type="EMBL" id="QPMH01000003">
    <property type="protein sequence ID" value="RDD62940.1"/>
    <property type="molecule type" value="Genomic_DNA"/>
</dbReference>
<dbReference type="Gene3D" id="1.10.10.10">
    <property type="entry name" value="Winged helix-like DNA-binding domain superfamily/Winged helix DNA-binding domain"/>
    <property type="match status" value="1"/>
</dbReference>
<sequence length="304" mass="33268">MKFQQLRYLLAVVDAGSITGAARCLNVTQPALSAGLAALETELGGALIERQRGSVRLTDLGRRFHRRAQGIMQECERAKAEFQRGLARSFVNMGVLATFPMAFILDFLRRFKESNPNTDVSFDEGDPMTLLSWMSRGRVDAALTVSDMVDGGEWVPLFQDPLVLFCAPSHRFAGESSIRLADLAGEPFVLRRHCERAREANDILNARGVRVASTLRTDQDQRALEAVRAGVGVTVAPRSLARDVECVLIDDLGLRRTVGVHMASWLEPGVRDAMVATLEEIARPFADTMEGPAKSGETGRAARG</sequence>
<evidence type="ECO:0000313" key="6">
    <source>
        <dbReference type="EMBL" id="RDD62940.1"/>
    </source>
</evidence>